<feature type="region of interest" description="Disordered" evidence="1">
    <location>
        <begin position="79"/>
        <end position="133"/>
    </location>
</feature>
<dbReference type="Proteomes" id="UP000053328">
    <property type="component" value="Unassembled WGS sequence"/>
</dbReference>
<reference evidence="2 3" key="1">
    <citation type="submission" date="2015-01" db="EMBL/GenBank/DDBJ databases">
        <title>The Genome Sequence of Exophiala spinifera CBS89968.</title>
        <authorList>
            <consortium name="The Broad Institute Genomics Platform"/>
            <person name="Cuomo C."/>
            <person name="de Hoog S."/>
            <person name="Gorbushina A."/>
            <person name="Stielow B."/>
            <person name="Teixiera M."/>
            <person name="Abouelleil A."/>
            <person name="Chapman S.B."/>
            <person name="Priest M."/>
            <person name="Young S.K."/>
            <person name="Wortman J."/>
            <person name="Nusbaum C."/>
            <person name="Birren B."/>
        </authorList>
    </citation>
    <scope>NUCLEOTIDE SEQUENCE [LARGE SCALE GENOMIC DNA]</scope>
    <source>
        <strain evidence="2 3">CBS 89968</strain>
    </source>
</reference>
<accession>A0A0D2BSH5</accession>
<dbReference type="VEuPathDB" id="FungiDB:PV08_06990"/>
<dbReference type="GeneID" id="27334073"/>
<gene>
    <name evidence="2" type="ORF">PV08_06990</name>
</gene>
<organism evidence="2 3">
    <name type="scientific">Exophiala spinifera</name>
    <dbReference type="NCBI Taxonomy" id="91928"/>
    <lineage>
        <taxon>Eukaryota</taxon>
        <taxon>Fungi</taxon>
        <taxon>Dikarya</taxon>
        <taxon>Ascomycota</taxon>
        <taxon>Pezizomycotina</taxon>
        <taxon>Eurotiomycetes</taxon>
        <taxon>Chaetothyriomycetidae</taxon>
        <taxon>Chaetothyriales</taxon>
        <taxon>Herpotrichiellaceae</taxon>
        <taxon>Exophiala</taxon>
    </lineage>
</organism>
<dbReference type="EMBL" id="KN847496">
    <property type="protein sequence ID" value="KIW14209.1"/>
    <property type="molecule type" value="Genomic_DNA"/>
</dbReference>
<keyword evidence="3" id="KW-1185">Reference proteome</keyword>
<dbReference type="OrthoDB" id="10649972at2759"/>
<sequence>MAALLADPSTHHTLVGKRCGLTSHPVNLGMFLQDHENGGEASRSSETQDSRMCMSMSVILEIGEPSTPTPSLATASVVDHDDNVSNQTNYGQEGHYLDGPDSPMTADEDPNVDNHPTHGLASQEGHSHHADGPDVAMTAVDEEAGSSEVLEMAYRPPRQQPGNRVHRPPVRDGEQVQSSWGRCCVCEATGEIMSWPQCQACHHNKCQWCEHSEGRSAPNADDVTVDERLNRLNELSGEMGLELEALADDETLLLLPRQRLLGRLWESVIQLNARLSDLEAHLPKLKSPTRISREEDSPKDKDDDDDNADNHKTESERNERDKGTAAAAAAAAEEGSTDDNSYVVVKTEEC</sequence>
<evidence type="ECO:0000313" key="3">
    <source>
        <dbReference type="Proteomes" id="UP000053328"/>
    </source>
</evidence>
<feature type="compositionally biased region" description="Basic and acidic residues" evidence="1">
    <location>
        <begin position="291"/>
        <end position="301"/>
    </location>
</feature>
<dbReference type="HOGENOM" id="CLU_792348_0_0_1"/>
<feature type="region of interest" description="Disordered" evidence="1">
    <location>
        <begin position="286"/>
        <end position="350"/>
    </location>
</feature>
<feature type="compositionally biased region" description="Basic and acidic residues" evidence="1">
    <location>
        <begin position="308"/>
        <end position="323"/>
    </location>
</feature>
<feature type="region of interest" description="Disordered" evidence="1">
    <location>
        <begin position="153"/>
        <end position="173"/>
    </location>
</feature>
<proteinExistence type="predicted"/>
<protein>
    <submittedName>
        <fullName evidence="2">Uncharacterized protein</fullName>
    </submittedName>
</protein>
<name>A0A0D2BSH5_9EURO</name>
<evidence type="ECO:0000256" key="1">
    <source>
        <dbReference type="SAM" id="MobiDB-lite"/>
    </source>
</evidence>
<dbReference type="RefSeq" id="XP_016234425.1">
    <property type="nucleotide sequence ID" value="XM_016381323.1"/>
</dbReference>
<dbReference type="AlphaFoldDB" id="A0A0D2BSH5"/>
<evidence type="ECO:0000313" key="2">
    <source>
        <dbReference type="EMBL" id="KIW14209.1"/>
    </source>
</evidence>